<dbReference type="InterPro" id="IPR002156">
    <property type="entry name" value="RNaseH_domain"/>
</dbReference>
<protein>
    <recommendedName>
        <fullName evidence="1">RNase H type-1 domain-containing protein</fullName>
    </recommendedName>
</protein>
<dbReference type="InterPro" id="IPR036397">
    <property type="entry name" value="RNaseH_sf"/>
</dbReference>
<dbReference type="Gene3D" id="3.30.420.10">
    <property type="entry name" value="Ribonuclease H-like superfamily/Ribonuclease H"/>
    <property type="match status" value="1"/>
</dbReference>
<keyword evidence="3" id="KW-1185">Reference proteome</keyword>
<dbReference type="InterPro" id="IPR012337">
    <property type="entry name" value="RNaseH-like_sf"/>
</dbReference>
<feature type="domain" description="RNase H type-1" evidence="1">
    <location>
        <begin position="33"/>
        <end position="160"/>
    </location>
</feature>
<name>A0A6G0TSL5_APHGL</name>
<dbReference type="GO" id="GO:0003676">
    <property type="term" value="F:nucleic acid binding"/>
    <property type="evidence" value="ECO:0007669"/>
    <property type="project" value="InterPro"/>
</dbReference>
<dbReference type="SUPFAM" id="SSF53098">
    <property type="entry name" value="Ribonuclease H-like"/>
    <property type="match status" value="1"/>
</dbReference>
<dbReference type="AlphaFoldDB" id="A0A6G0TSL5"/>
<dbReference type="EMBL" id="VYZN01000018">
    <property type="protein sequence ID" value="KAE9537639.1"/>
    <property type="molecule type" value="Genomic_DNA"/>
</dbReference>
<reference evidence="2 3" key="1">
    <citation type="submission" date="2019-08" db="EMBL/GenBank/DDBJ databases">
        <title>The genome of the soybean aphid Biotype 1, its phylome, world population structure and adaptation to the North American continent.</title>
        <authorList>
            <person name="Giordano R."/>
            <person name="Donthu R.K."/>
            <person name="Hernandez A.G."/>
            <person name="Wright C.L."/>
            <person name="Zimin A.V."/>
        </authorList>
    </citation>
    <scope>NUCLEOTIDE SEQUENCE [LARGE SCALE GENOMIC DNA]</scope>
    <source>
        <tissue evidence="2">Whole aphids</tissue>
    </source>
</reference>
<dbReference type="Proteomes" id="UP000475862">
    <property type="component" value="Unassembled WGS sequence"/>
</dbReference>
<evidence type="ECO:0000313" key="2">
    <source>
        <dbReference type="EMBL" id="KAE9537639.1"/>
    </source>
</evidence>
<dbReference type="CDD" id="cd09276">
    <property type="entry name" value="Rnase_HI_RT_non_LTR"/>
    <property type="match status" value="1"/>
</dbReference>
<evidence type="ECO:0000259" key="1">
    <source>
        <dbReference type="PROSITE" id="PS50879"/>
    </source>
</evidence>
<organism evidence="2 3">
    <name type="scientific">Aphis glycines</name>
    <name type="common">Soybean aphid</name>
    <dbReference type="NCBI Taxonomy" id="307491"/>
    <lineage>
        <taxon>Eukaryota</taxon>
        <taxon>Metazoa</taxon>
        <taxon>Ecdysozoa</taxon>
        <taxon>Arthropoda</taxon>
        <taxon>Hexapoda</taxon>
        <taxon>Insecta</taxon>
        <taxon>Pterygota</taxon>
        <taxon>Neoptera</taxon>
        <taxon>Paraneoptera</taxon>
        <taxon>Hemiptera</taxon>
        <taxon>Sternorrhyncha</taxon>
        <taxon>Aphidomorpha</taxon>
        <taxon>Aphidoidea</taxon>
        <taxon>Aphididae</taxon>
        <taxon>Aphidini</taxon>
        <taxon>Aphis</taxon>
        <taxon>Aphis</taxon>
    </lineage>
</organism>
<dbReference type="Pfam" id="PF00075">
    <property type="entry name" value="RNase_H"/>
    <property type="match status" value="1"/>
</dbReference>
<dbReference type="OrthoDB" id="6628177at2759"/>
<gene>
    <name evidence="2" type="ORF">AGLY_006662</name>
</gene>
<comment type="caution">
    <text evidence="2">The sequence shown here is derived from an EMBL/GenBank/DDBJ whole genome shotgun (WGS) entry which is preliminary data.</text>
</comment>
<dbReference type="PROSITE" id="PS50879">
    <property type="entry name" value="RNASE_H_1"/>
    <property type="match status" value="1"/>
</dbReference>
<accession>A0A6G0TSL5</accession>
<proteinExistence type="predicted"/>
<dbReference type="GO" id="GO:0004523">
    <property type="term" value="F:RNA-DNA hybrid ribonuclease activity"/>
    <property type="evidence" value="ECO:0007669"/>
    <property type="project" value="InterPro"/>
</dbReference>
<sequence length="358" mass="40648">MNLNTNTSMIQEIQNIEPPEIPKHFNDIILKNFCNHKIIYTDGSKSNVKTGLAIITDEETFKFSSLEINSIFTIEALAILKAIELTEQNWKNTKSFLIASDSLSSILAIQNQGTSNEIIKNIQERASSLAPRSVTFMWISAHKNIPGNEKADVAAKEAASTNINIPKLDLSSFKDTARNSLINSKKIHQRLWDQELNNKLHQIKPFLSLNPNPPSSTRRQQVIWTRMKIGHTNISHVHLMRRESRPNCKFCNNAPISTAHLLLECSNLSEQRKIFPHLTLRDILIIHIDIMHNITQFISPPFLSTLVHILPVYEIMCPSSIVTNTTNQNLIKFIIKINYGGLSIFESSCLKLNFPAYK</sequence>
<evidence type="ECO:0000313" key="3">
    <source>
        <dbReference type="Proteomes" id="UP000475862"/>
    </source>
</evidence>